<evidence type="ECO:0000313" key="1">
    <source>
        <dbReference type="EMBL" id="MBB4663073.1"/>
    </source>
</evidence>
<organism evidence="1 2">
    <name type="scientific">Conexibacter arvalis</name>
    <dbReference type="NCBI Taxonomy" id="912552"/>
    <lineage>
        <taxon>Bacteria</taxon>
        <taxon>Bacillati</taxon>
        <taxon>Actinomycetota</taxon>
        <taxon>Thermoleophilia</taxon>
        <taxon>Solirubrobacterales</taxon>
        <taxon>Conexibacteraceae</taxon>
        <taxon>Conexibacter</taxon>
    </lineage>
</organism>
<keyword evidence="2" id="KW-1185">Reference proteome</keyword>
<accession>A0A840IFV2</accession>
<name>A0A840IFV2_9ACTN</name>
<comment type="caution">
    <text evidence="1">The sequence shown here is derived from an EMBL/GenBank/DDBJ whole genome shotgun (WGS) entry which is preliminary data.</text>
</comment>
<sequence length="99" mass="11880">MKSRTLRFTGIHDYDYSTAFVDTVSGWETKTRKPKAIVLISQHTKAMLVASADDSRHWFRQRRRDHKRQIDDDYYMVRTERLRTFEALVGYLQRRETAP</sequence>
<dbReference type="Proteomes" id="UP000585272">
    <property type="component" value="Unassembled WGS sequence"/>
</dbReference>
<dbReference type="AlphaFoldDB" id="A0A840IFV2"/>
<evidence type="ECO:0000313" key="2">
    <source>
        <dbReference type="Proteomes" id="UP000585272"/>
    </source>
</evidence>
<proteinExistence type="predicted"/>
<gene>
    <name evidence="1" type="ORF">BDZ31_002662</name>
</gene>
<reference evidence="1 2" key="1">
    <citation type="submission" date="2020-08" db="EMBL/GenBank/DDBJ databases">
        <title>Genomic Encyclopedia of Archaeal and Bacterial Type Strains, Phase II (KMG-II): from individual species to whole genera.</title>
        <authorList>
            <person name="Goeker M."/>
        </authorList>
    </citation>
    <scope>NUCLEOTIDE SEQUENCE [LARGE SCALE GENOMIC DNA]</scope>
    <source>
        <strain evidence="1 2">DSM 23288</strain>
    </source>
</reference>
<dbReference type="RefSeq" id="WP_221243047.1">
    <property type="nucleotide sequence ID" value="NZ_JACHNU010000003.1"/>
</dbReference>
<protein>
    <submittedName>
        <fullName evidence="1">Uncharacterized protein</fullName>
    </submittedName>
</protein>
<dbReference type="EMBL" id="JACHNU010000003">
    <property type="protein sequence ID" value="MBB4663073.1"/>
    <property type="molecule type" value="Genomic_DNA"/>
</dbReference>